<dbReference type="STRING" id="471856.Jden_0217"/>
<dbReference type="EMBL" id="CP001706">
    <property type="protein sequence ID" value="ACV07891.1"/>
    <property type="molecule type" value="Genomic_DNA"/>
</dbReference>
<dbReference type="HOGENOM" id="CLU_084999_0_0_11"/>
<evidence type="ECO:0000313" key="3">
    <source>
        <dbReference type="Proteomes" id="UP000000628"/>
    </source>
</evidence>
<dbReference type="OrthoDB" id="4401807at2"/>
<dbReference type="RefSeq" id="WP_015770520.1">
    <property type="nucleotide sequence ID" value="NC_013174.1"/>
</dbReference>
<protein>
    <submittedName>
        <fullName evidence="2">Uncharacterized protein</fullName>
    </submittedName>
</protein>
<proteinExistence type="predicted"/>
<dbReference type="GO" id="GO:0015562">
    <property type="term" value="F:efflux transmembrane transporter activity"/>
    <property type="evidence" value="ECO:0007669"/>
    <property type="project" value="TreeGrafter"/>
</dbReference>
<dbReference type="Gene3D" id="2.40.420.20">
    <property type="match status" value="1"/>
</dbReference>
<sequence>MMVHLSVRTLGAALALFVGLTVSSCGPTGTAEGAVTRPSSVPVVSYVARGDITSVVTAPVQAIAQVEFTVLTPVEGKVRYASGIKEGTVVEKNQVIGWQGSHEIRTPAAGVITDFPVADLTPVQQGIPAVTIKYQGFGVRGEVPLESAFMVNDSPQSARVQFPHGPDVDTCTPVPSVRPEATELDSSTTELDVATLTVTCLIKKSAGLTDGLPGRLGITIAREKDTLTVPITAVSGVVGRGKVALLQGETPVTTDVELGITDGINIEVISGLSEGDAVLLYGPTLTPEITNQ</sequence>
<dbReference type="AlphaFoldDB" id="C7QYP4"/>
<feature type="signal peptide" evidence="1">
    <location>
        <begin position="1"/>
        <end position="24"/>
    </location>
</feature>
<keyword evidence="3" id="KW-1185">Reference proteome</keyword>
<feature type="chain" id="PRO_5038366780" evidence="1">
    <location>
        <begin position="25"/>
        <end position="292"/>
    </location>
</feature>
<keyword evidence="1" id="KW-0732">Signal</keyword>
<reference evidence="2 3" key="1">
    <citation type="journal article" date="2009" name="Stand. Genomic Sci.">
        <title>Complete genome sequence of Jonesia denitrificans type strain (Prevot 55134).</title>
        <authorList>
            <person name="Pukall R."/>
            <person name="Gehrich-Schroter G."/>
            <person name="Lapidus A."/>
            <person name="Nolan M."/>
            <person name="Glavina Del Rio T."/>
            <person name="Lucas S."/>
            <person name="Chen F."/>
            <person name="Tice H."/>
            <person name="Pitluck S."/>
            <person name="Cheng J.F."/>
            <person name="Copeland A."/>
            <person name="Saunders E."/>
            <person name="Brettin T."/>
            <person name="Detter J.C."/>
            <person name="Bruce D."/>
            <person name="Goodwin L."/>
            <person name="Pati A."/>
            <person name="Ivanova N."/>
            <person name="Mavromatis K."/>
            <person name="Ovchinnikova G."/>
            <person name="Chen A."/>
            <person name="Palaniappan K."/>
            <person name="Land M."/>
            <person name="Hauser L."/>
            <person name="Chang Y.J."/>
            <person name="Jeffries C.D."/>
            <person name="Chain P."/>
            <person name="Goker M."/>
            <person name="Bristow J."/>
            <person name="Eisen J.A."/>
            <person name="Markowitz V."/>
            <person name="Hugenholtz P."/>
            <person name="Kyrpides N.C."/>
            <person name="Klenk H.P."/>
            <person name="Han C."/>
        </authorList>
    </citation>
    <scope>NUCLEOTIDE SEQUENCE [LARGE SCALE GENOMIC DNA]</scope>
    <source>
        <strain evidence="3">ATCC 14870 / DSM 20603 / BCRC 15368 / CIP 55.134 / JCM 11481 / NBRC 15587 / NCTC 10816 / Prevot 55134</strain>
    </source>
</reference>
<dbReference type="PANTHER" id="PTHR30469">
    <property type="entry name" value="MULTIDRUG RESISTANCE PROTEIN MDTA"/>
    <property type="match status" value="1"/>
</dbReference>
<accession>C7QYP4</accession>
<dbReference type="Proteomes" id="UP000000628">
    <property type="component" value="Chromosome"/>
</dbReference>
<evidence type="ECO:0000256" key="1">
    <source>
        <dbReference type="SAM" id="SignalP"/>
    </source>
</evidence>
<evidence type="ECO:0000313" key="2">
    <source>
        <dbReference type="EMBL" id="ACV07891.1"/>
    </source>
</evidence>
<gene>
    <name evidence="2" type="ordered locus">Jden_0217</name>
</gene>
<dbReference type="PANTHER" id="PTHR30469:SF15">
    <property type="entry name" value="HLYD FAMILY OF SECRETION PROTEINS"/>
    <property type="match status" value="1"/>
</dbReference>
<dbReference type="eggNOG" id="COG0845">
    <property type="taxonomic scope" value="Bacteria"/>
</dbReference>
<dbReference type="KEGG" id="jde:Jden_0217"/>
<dbReference type="GO" id="GO:1990281">
    <property type="term" value="C:efflux pump complex"/>
    <property type="evidence" value="ECO:0007669"/>
    <property type="project" value="TreeGrafter"/>
</dbReference>
<name>C7QYP4_JONDD</name>
<organism evidence="2 3">
    <name type="scientific">Jonesia denitrificans (strain ATCC 14870 / DSM 20603 / BCRC 15368 / CIP 55.134 / JCM 11481 / NBRC 15587 / NCTC 10816 / Prevot 55134)</name>
    <name type="common">Listeria denitrificans</name>
    <dbReference type="NCBI Taxonomy" id="471856"/>
    <lineage>
        <taxon>Bacteria</taxon>
        <taxon>Bacillati</taxon>
        <taxon>Actinomycetota</taxon>
        <taxon>Actinomycetes</taxon>
        <taxon>Micrococcales</taxon>
        <taxon>Jonesiaceae</taxon>
        <taxon>Jonesia</taxon>
    </lineage>
</organism>